<evidence type="ECO:0000313" key="2">
    <source>
        <dbReference type="EMBL" id="CAJ0793972.1"/>
    </source>
</evidence>
<name>A0ABM9JIC8_9RALS</name>
<protein>
    <recommendedName>
        <fullName evidence="1">SpoVT-AbrB domain-containing protein</fullName>
    </recommendedName>
</protein>
<dbReference type="Gene3D" id="2.10.260.10">
    <property type="match status" value="1"/>
</dbReference>
<dbReference type="InterPro" id="IPR007159">
    <property type="entry name" value="SpoVT-AbrB_dom"/>
</dbReference>
<sequence length="82" mass="9181">MMNLQIAKWGNSLALRIPADYVRHAGLKEGDQVQANLTVDGGISIHAAKWDRKVFAQELASTREAMPMTQSVMEELRHGARY</sequence>
<organism evidence="2 3">
    <name type="scientific">Ralstonia thomasii</name>
    <dbReference type="NCBI Taxonomy" id="3058596"/>
    <lineage>
        <taxon>Bacteria</taxon>
        <taxon>Pseudomonadati</taxon>
        <taxon>Pseudomonadota</taxon>
        <taxon>Betaproteobacteria</taxon>
        <taxon>Burkholderiales</taxon>
        <taxon>Burkholderiaceae</taxon>
        <taxon>Ralstonia</taxon>
    </lineage>
</organism>
<dbReference type="Pfam" id="PF04014">
    <property type="entry name" value="MazE_antitoxin"/>
    <property type="match status" value="1"/>
</dbReference>
<dbReference type="Proteomes" id="UP001189773">
    <property type="component" value="Unassembled WGS sequence"/>
</dbReference>
<comment type="caution">
    <text evidence="2">The sequence shown here is derived from an EMBL/GenBank/DDBJ whole genome shotgun (WGS) entry which is preliminary data.</text>
</comment>
<accession>A0ABM9JIC8</accession>
<feature type="domain" description="SpoVT-AbrB" evidence="1">
    <location>
        <begin position="7"/>
        <end position="51"/>
    </location>
</feature>
<dbReference type="PANTHER" id="PTHR40516:SF1">
    <property type="entry name" value="ANTITOXIN CHPS-RELATED"/>
    <property type="match status" value="1"/>
</dbReference>
<dbReference type="InterPro" id="IPR037914">
    <property type="entry name" value="SpoVT-AbrB_sf"/>
</dbReference>
<dbReference type="EMBL" id="CATZAR010000006">
    <property type="protein sequence ID" value="CAJ0793972.1"/>
    <property type="molecule type" value="Genomic_DNA"/>
</dbReference>
<proteinExistence type="predicted"/>
<dbReference type="SMART" id="SM00966">
    <property type="entry name" value="SpoVT_AbrB"/>
    <property type="match status" value="1"/>
</dbReference>
<dbReference type="InterPro" id="IPR039052">
    <property type="entry name" value="Antitox_PemI-like"/>
</dbReference>
<gene>
    <name evidence="2" type="ORF">LMG18095_02537</name>
</gene>
<dbReference type="PANTHER" id="PTHR40516">
    <property type="entry name" value="ANTITOXIN CHPS-RELATED"/>
    <property type="match status" value="1"/>
</dbReference>
<reference evidence="2 3" key="1">
    <citation type="submission" date="2023-07" db="EMBL/GenBank/DDBJ databases">
        <authorList>
            <person name="Peeters C."/>
        </authorList>
    </citation>
    <scope>NUCLEOTIDE SEQUENCE [LARGE SCALE GENOMIC DNA]</scope>
    <source>
        <strain evidence="2 3">LMG 18095</strain>
    </source>
</reference>
<dbReference type="SUPFAM" id="SSF89447">
    <property type="entry name" value="AbrB/MazE/MraZ-like"/>
    <property type="match status" value="1"/>
</dbReference>
<evidence type="ECO:0000259" key="1">
    <source>
        <dbReference type="SMART" id="SM00966"/>
    </source>
</evidence>
<evidence type="ECO:0000313" key="3">
    <source>
        <dbReference type="Proteomes" id="UP001189773"/>
    </source>
</evidence>
<keyword evidence="3" id="KW-1185">Reference proteome</keyword>